<evidence type="ECO:0000259" key="2">
    <source>
        <dbReference type="PROSITE" id="PS50086"/>
    </source>
</evidence>
<dbReference type="AlphaFoldDB" id="A0A9P5SSA3"/>
<dbReference type="InterPro" id="IPR035969">
    <property type="entry name" value="Rab-GAP_TBC_sf"/>
</dbReference>
<evidence type="ECO:0000256" key="1">
    <source>
        <dbReference type="SAM" id="MobiDB-lite"/>
    </source>
</evidence>
<dbReference type="Pfam" id="PF00566">
    <property type="entry name" value="RabGAP-TBC"/>
    <property type="match status" value="1"/>
</dbReference>
<dbReference type="Gene3D" id="1.10.472.80">
    <property type="entry name" value="Ypt/Rab-GAP domain of gyp1p, domain 3"/>
    <property type="match status" value="1"/>
</dbReference>
<dbReference type="InterPro" id="IPR000195">
    <property type="entry name" value="Rab-GAP-TBC_dom"/>
</dbReference>
<reference evidence="3" key="1">
    <citation type="journal article" date="2020" name="Fungal Divers.">
        <title>Resolving the Mortierellaceae phylogeny through synthesis of multi-gene phylogenetics and phylogenomics.</title>
        <authorList>
            <person name="Vandepol N."/>
            <person name="Liber J."/>
            <person name="Desiro A."/>
            <person name="Na H."/>
            <person name="Kennedy M."/>
            <person name="Barry K."/>
            <person name="Grigoriev I.V."/>
            <person name="Miller A.N."/>
            <person name="O'Donnell K."/>
            <person name="Stajich J.E."/>
            <person name="Bonito G."/>
        </authorList>
    </citation>
    <scope>NUCLEOTIDE SEQUENCE</scope>
    <source>
        <strain evidence="3">NVP1</strain>
    </source>
</reference>
<sequence length="348" mass="40590">MAYPPPDQTQTSPPSSSSSSTFSSRSNPISGVLTPVSTSRPKKLFLIREATLEQHRQEQLDTLEEFQDILSAEVLLEITKLREYSRHGIPKSLRGEAWLFLLGVKDADRSKEISTQKRLQHEYEQMDKEPGEQARRVRGDISRCLRRCAQMRSSRNIPRLLEEIVSAYCNHNRQVEYYPAMVNIAAPIVFAVKQDWNAYACFERVVNLLDAYFSEERIQETTARFMTMFHGLLPDLYSYFEEEEVNIREWAASALRYLLSRELTVENTLRLWDTYFAQKEDRDKGDKEGGEWTGLNTYVCLALLKRLKEEFEEWEQSEIFSTLMKLPALDMDPIINEAFNIQHELLEH</sequence>
<dbReference type="Proteomes" id="UP000696485">
    <property type="component" value="Unassembled WGS sequence"/>
</dbReference>
<dbReference type="EMBL" id="JAAAUY010000028">
    <property type="protein sequence ID" value="KAF9337376.1"/>
    <property type="molecule type" value="Genomic_DNA"/>
</dbReference>
<comment type="caution">
    <text evidence="3">The sequence shown here is derived from an EMBL/GenBank/DDBJ whole genome shotgun (WGS) entry which is preliminary data.</text>
</comment>
<dbReference type="GO" id="GO:0005096">
    <property type="term" value="F:GTPase activator activity"/>
    <property type="evidence" value="ECO:0007669"/>
    <property type="project" value="TreeGrafter"/>
</dbReference>
<feature type="region of interest" description="Disordered" evidence="1">
    <location>
        <begin position="1"/>
        <end position="35"/>
    </location>
</feature>
<gene>
    <name evidence="3" type="ORF">BG006_005003</name>
</gene>
<dbReference type="Gene3D" id="1.10.8.270">
    <property type="entry name" value="putative rabgap domain of human tbc1 domain family member 14 like domains"/>
    <property type="match status" value="1"/>
</dbReference>
<proteinExistence type="predicted"/>
<evidence type="ECO:0000313" key="3">
    <source>
        <dbReference type="EMBL" id="KAF9337376.1"/>
    </source>
</evidence>
<evidence type="ECO:0000313" key="4">
    <source>
        <dbReference type="Proteomes" id="UP000696485"/>
    </source>
</evidence>
<dbReference type="PANTHER" id="PTHR22957:SF268">
    <property type="entry name" value="ANKYRIN REPEAT-CONTAINING PROTEIN"/>
    <property type="match status" value="1"/>
</dbReference>
<dbReference type="PANTHER" id="PTHR22957">
    <property type="entry name" value="TBC1 DOMAIN FAMILY MEMBER GTPASE-ACTIVATING PROTEIN"/>
    <property type="match status" value="1"/>
</dbReference>
<organism evidence="3 4">
    <name type="scientific">Podila minutissima</name>
    <dbReference type="NCBI Taxonomy" id="64525"/>
    <lineage>
        <taxon>Eukaryota</taxon>
        <taxon>Fungi</taxon>
        <taxon>Fungi incertae sedis</taxon>
        <taxon>Mucoromycota</taxon>
        <taxon>Mortierellomycotina</taxon>
        <taxon>Mortierellomycetes</taxon>
        <taxon>Mortierellales</taxon>
        <taxon>Mortierellaceae</taxon>
        <taxon>Podila</taxon>
    </lineage>
</organism>
<accession>A0A9P5SSA3</accession>
<name>A0A9P5SSA3_9FUNG</name>
<dbReference type="PROSITE" id="PS50086">
    <property type="entry name" value="TBC_RABGAP"/>
    <property type="match status" value="1"/>
</dbReference>
<feature type="domain" description="Rab-GAP TBC" evidence="2">
    <location>
        <begin position="88"/>
        <end position="279"/>
    </location>
</feature>
<keyword evidence="4" id="KW-1185">Reference proteome</keyword>
<dbReference type="SUPFAM" id="SSF47923">
    <property type="entry name" value="Ypt/Rab-GAP domain of gyp1p"/>
    <property type="match status" value="2"/>
</dbReference>
<protein>
    <recommendedName>
        <fullName evidence="2">Rab-GAP TBC domain-containing protein</fullName>
    </recommendedName>
</protein>
<dbReference type="SMART" id="SM00164">
    <property type="entry name" value="TBC"/>
    <property type="match status" value="1"/>
</dbReference>
<feature type="compositionally biased region" description="Low complexity" evidence="1">
    <location>
        <begin position="8"/>
        <end position="30"/>
    </location>
</feature>